<dbReference type="GO" id="GO:0000150">
    <property type="term" value="F:DNA strand exchange activity"/>
    <property type="evidence" value="ECO:0007669"/>
    <property type="project" value="InterPro"/>
</dbReference>
<reference evidence="3 4" key="1">
    <citation type="submission" date="2017-04" db="EMBL/GenBank/DDBJ databases">
        <authorList>
            <person name="Afonso C.L."/>
            <person name="Miller P.J."/>
            <person name="Scott M.A."/>
            <person name="Spackman E."/>
            <person name="Goraichik I."/>
            <person name="Dimitrov K.M."/>
            <person name="Suarez D.L."/>
            <person name="Swayne D.E."/>
        </authorList>
    </citation>
    <scope>NUCLEOTIDE SEQUENCE [LARGE SCALE GENOMIC DNA]</scope>
    <source>
        <strain evidence="3 4">A2P</strain>
    </source>
</reference>
<dbReference type="InterPro" id="IPR050639">
    <property type="entry name" value="SSR_resolvase"/>
</dbReference>
<dbReference type="SUPFAM" id="SSF53041">
    <property type="entry name" value="Resolvase-like"/>
    <property type="match status" value="1"/>
</dbReference>
<feature type="domain" description="Resolvase/invertase-type recombinase catalytic" evidence="1">
    <location>
        <begin position="20"/>
        <end position="171"/>
    </location>
</feature>
<dbReference type="Pfam" id="PF13408">
    <property type="entry name" value="Zn_ribbon_recom"/>
    <property type="match status" value="1"/>
</dbReference>
<dbReference type="InterPro" id="IPR011109">
    <property type="entry name" value="DNA_bind_recombinase_dom"/>
</dbReference>
<dbReference type="Gene3D" id="3.90.1750.20">
    <property type="entry name" value="Putative Large Serine Recombinase, Chain B, Domain 2"/>
    <property type="match status" value="1"/>
</dbReference>
<evidence type="ECO:0000313" key="3">
    <source>
        <dbReference type="EMBL" id="SMF36612.1"/>
    </source>
</evidence>
<dbReference type="Pfam" id="PF00239">
    <property type="entry name" value="Resolvase"/>
    <property type="match status" value="1"/>
</dbReference>
<dbReference type="EMBL" id="FXAK01000002">
    <property type="protein sequence ID" value="SMF36612.1"/>
    <property type="molecule type" value="Genomic_DNA"/>
</dbReference>
<feature type="domain" description="Recombinase" evidence="2">
    <location>
        <begin position="178"/>
        <end position="324"/>
    </location>
</feature>
<dbReference type="PROSITE" id="PS51737">
    <property type="entry name" value="RECOMBINASE_DNA_BIND"/>
    <property type="match status" value="1"/>
</dbReference>
<evidence type="ECO:0000313" key="4">
    <source>
        <dbReference type="Proteomes" id="UP000192936"/>
    </source>
</evidence>
<gene>
    <name evidence="3" type="ORF">SAMN02982917_1865</name>
</gene>
<dbReference type="InterPro" id="IPR006119">
    <property type="entry name" value="Resolv_N"/>
</dbReference>
<sequence length="701" mass="78634">MLTATLPHEDLVTTAHRAKLAFIYVRQSSVGQVRQHQESTELQYRLVDRALHLGWPRERVQVIDEDLGCSGASSDGRQGFQKLIAEIGLGHAGLVLSLDASRLARNNRDWYQLIELCGLFGVLIADGERLFDPAAYHDRLLLGLSGIMSEAELHQIKIRLHQGERQKAERGELRQPLPAGLAEDRGGMIVLNPDEEVQARLNLVFHLFRDLGSAHAVMRALQRAGLLVPVRPLRGPAPHAVVWQPADSSRVLNILKNPSYAGAYVYGRHFQDPGRRRAGVPRSGTVTRPPDAWPVCLLEAHPGYIGWEEFMANQKRLSDNINRYSAGHRGVPRKGMALLQGIAVCGRCGRRMGLGYSGPHGEYPVYRCGADKHQSGAPMCQEVRALAVDAEIERLVLEALTPDRVALAIAALSTLDEEARLLERQWALRRERARYEAERARRQYDAVEPENRLVARSLERAWEERLRAVEQVETEYEHWYREQPLALSDAERTEILAVGANLSAVWHAQTTTAADRKRIVRLIIQEAILDQKQVPGRVLIRLVWQTGAVSEHDLRRTVHSYDCYAEIEELEGRVRALNAAGKMDGEIAETLNAEGFLSSRGTTFDHGLVFLLRKRWGIATVKINGAEANPVRWPDGSYSIQGAAKVLGVTAQTILKWLKCGRLSGHQLAKGLPWQIMLEEERIPELRTLVRRTTPSRRKAL</sequence>
<dbReference type="Proteomes" id="UP000192936">
    <property type="component" value="Unassembled WGS sequence"/>
</dbReference>
<dbReference type="PANTHER" id="PTHR30461">
    <property type="entry name" value="DNA-INVERTASE FROM LAMBDOID PROPHAGE"/>
    <property type="match status" value="1"/>
</dbReference>
<dbReference type="PROSITE" id="PS51736">
    <property type="entry name" value="RECOMBINASES_3"/>
    <property type="match status" value="1"/>
</dbReference>
<dbReference type="AlphaFoldDB" id="A0A1X7EMF4"/>
<dbReference type="InterPro" id="IPR025827">
    <property type="entry name" value="Zn_ribbon_recom_dom"/>
</dbReference>
<dbReference type="RefSeq" id="WP_085084449.1">
    <property type="nucleotide sequence ID" value="NZ_FXAK01000002.1"/>
</dbReference>
<dbReference type="InterPro" id="IPR038109">
    <property type="entry name" value="DNA_bind_recomb_sf"/>
</dbReference>
<dbReference type="STRING" id="286727.SAMN02982917_1865"/>
<dbReference type="Gene3D" id="3.40.50.1390">
    <property type="entry name" value="Resolvase, N-terminal catalytic domain"/>
    <property type="match status" value="1"/>
</dbReference>
<dbReference type="SMART" id="SM00857">
    <property type="entry name" value="Resolvase"/>
    <property type="match status" value="1"/>
</dbReference>
<name>A0A1X7EMF4_9PROT</name>
<dbReference type="PANTHER" id="PTHR30461:SF23">
    <property type="entry name" value="DNA RECOMBINASE-RELATED"/>
    <property type="match status" value="1"/>
</dbReference>
<evidence type="ECO:0000259" key="1">
    <source>
        <dbReference type="PROSITE" id="PS51736"/>
    </source>
</evidence>
<organism evidence="3 4">
    <name type="scientific">Azospirillum oryzae</name>
    <dbReference type="NCBI Taxonomy" id="286727"/>
    <lineage>
        <taxon>Bacteria</taxon>
        <taxon>Pseudomonadati</taxon>
        <taxon>Pseudomonadota</taxon>
        <taxon>Alphaproteobacteria</taxon>
        <taxon>Rhodospirillales</taxon>
        <taxon>Azospirillaceae</taxon>
        <taxon>Azospirillum</taxon>
    </lineage>
</organism>
<accession>A0A1X7EMF4</accession>
<dbReference type="Pfam" id="PF07508">
    <property type="entry name" value="Recombinase"/>
    <property type="match status" value="1"/>
</dbReference>
<evidence type="ECO:0000259" key="2">
    <source>
        <dbReference type="PROSITE" id="PS51737"/>
    </source>
</evidence>
<proteinExistence type="predicted"/>
<dbReference type="CDD" id="cd00338">
    <property type="entry name" value="Ser_Recombinase"/>
    <property type="match status" value="1"/>
</dbReference>
<protein>
    <submittedName>
        <fullName evidence="3">Site-specific DNA recombinase</fullName>
    </submittedName>
</protein>
<dbReference type="GO" id="GO:0003677">
    <property type="term" value="F:DNA binding"/>
    <property type="evidence" value="ECO:0007669"/>
    <property type="project" value="InterPro"/>
</dbReference>
<dbReference type="InterPro" id="IPR036162">
    <property type="entry name" value="Resolvase-like_N_sf"/>
</dbReference>
<dbReference type="OrthoDB" id="7475655at2"/>